<dbReference type="RefSeq" id="WP_172148917.1">
    <property type="nucleotide sequence ID" value="NZ_BAABID010000010.1"/>
</dbReference>
<proteinExistence type="predicted"/>
<dbReference type="EMBL" id="BAABID010000010">
    <property type="protein sequence ID" value="GAA4731242.1"/>
    <property type="molecule type" value="Genomic_DNA"/>
</dbReference>
<evidence type="ECO:0000256" key="7">
    <source>
        <dbReference type="SAM" id="SignalP"/>
    </source>
</evidence>
<protein>
    <recommendedName>
        <fullName evidence="8">Gram-positive cocci surface proteins LPxTG domain-containing protein</fullName>
    </recommendedName>
</protein>
<dbReference type="NCBIfam" id="TIGR01167">
    <property type="entry name" value="LPXTG_anchor"/>
    <property type="match status" value="1"/>
</dbReference>
<evidence type="ECO:0000256" key="4">
    <source>
        <dbReference type="ARBA" id="ARBA00023088"/>
    </source>
</evidence>
<dbReference type="PROSITE" id="PS51318">
    <property type="entry name" value="TAT"/>
    <property type="match status" value="1"/>
</dbReference>
<dbReference type="InterPro" id="IPR019931">
    <property type="entry name" value="LPXTG_anchor"/>
</dbReference>
<evidence type="ECO:0000313" key="9">
    <source>
        <dbReference type="EMBL" id="GAA4731242.1"/>
    </source>
</evidence>
<evidence type="ECO:0000256" key="2">
    <source>
        <dbReference type="ARBA" id="ARBA00022525"/>
    </source>
</evidence>
<evidence type="ECO:0000256" key="3">
    <source>
        <dbReference type="ARBA" id="ARBA00022729"/>
    </source>
</evidence>
<reference evidence="10" key="1">
    <citation type="journal article" date="2019" name="Int. J. Syst. Evol. Microbiol.">
        <title>The Global Catalogue of Microorganisms (GCM) 10K type strain sequencing project: providing services to taxonomists for standard genome sequencing and annotation.</title>
        <authorList>
            <consortium name="The Broad Institute Genomics Platform"/>
            <consortium name="The Broad Institute Genome Sequencing Center for Infectious Disease"/>
            <person name="Wu L."/>
            <person name="Ma J."/>
        </authorList>
    </citation>
    <scope>NUCLEOTIDE SEQUENCE [LARGE SCALE GENOMIC DNA]</scope>
    <source>
        <strain evidence="10">JCM 18063</strain>
    </source>
</reference>
<keyword evidence="3 7" id="KW-0732">Signal</keyword>
<dbReference type="Pfam" id="PF00746">
    <property type="entry name" value="Gram_pos_anchor"/>
    <property type="match status" value="1"/>
</dbReference>
<evidence type="ECO:0000259" key="8">
    <source>
        <dbReference type="Pfam" id="PF00746"/>
    </source>
</evidence>
<evidence type="ECO:0000256" key="1">
    <source>
        <dbReference type="ARBA" id="ARBA00022512"/>
    </source>
</evidence>
<evidence type="ECO:0000256" key="5">
    <source>
        <dbReference type="SAM" id="MobiDB-lite"/>
    </source>
</evidence>
<sequence length="240" mass="24861">MRTARRAAVRGAAATGLVGALMLGPAAGALADTDPTDDPSASPSETGYDPDTPPTLEFEVLTPLCDGDVPYLQYAVDVQNPETPPTGVTITFLNPGGEDYVLTELPLSGRVLWPGAEVDEDGNPVDWPGWSLVDGVWVVGDEWDWVRPSVQVLFEVNPEATTSVDYPPSSPDCATDPPGETPPPSDPPGDPATEPPGSTESTPPSLPATGSEIAGMIAIAAGLLTAGVLAVLAVRRRRSP</sequence>
<feature type="compositionally biased region" description="Low complexity" evidence="5">
    <location>
        <begin position="29"/>
        <end position="43"/>
    </location>
</feature>
<feature type="domain" description="Gram-positive cocci surface proteins LPxTG" evidence="8">
    <location>
        <begin position="200"/>
        <end position="238"/>
    </location>
</feature>
<dbReference type="InterPro" id="IPR006311">
    <property type="entry name" value="TAT_signal"/>
</dbReference>
<feature type="chain" id="PRO_5046297004" description="Gram-positive cocci surface proteins LPxTG domain-containing protein" evidence="7">
    <location>
        <begin position="32"/>
        <end position="240"/>
    </location>
</feature>
<keyword evidence="6" id="KW-1133">Transmembrane helix</keyword>
<feature type="region of interest" description="Disordered" evidence="5">
    <location>
        <begin position="161"/>
        <end position="210"/>
    </location>
</feature>
<organism evidence="9 10">
    <name type="scientific">Isoptericola chiayiensis</name>
    <dbReference type="NCBI Taxonomy" id="579446"/>
    <lineage>
        <taxon>Bacteria</taxon>
        <taxon>Bacillati</taxon>
        <taxon>Actinomycetota</taxon>
        <taxon>Actinomycetes</taxon>
        <taxon>Micrococcales</taxon>
        <taxon>Promicromonosporaceae</taxon>
        <taxon>Isoptericola</taxon>
    </lineage>
</organism>
<evidence type="ECO:0000256" key="6">
    <source>
        <dbReference type="SAM" id="Phobius"/>
    </source>
</evidence>
<name>A0ABP8YLM2_9MICO</name>
<feature type="signal peptide" evidence="7">
    <location>
        <begin position="1"/>
        <end position="31"/>
    </location>
</feature>
<evidence type="ECO:0000313" key="10">
    <source>
        <dbReference type="Proteomes" id="UP001500956"/>
    </source>
</evidence>
<keyword evidence="2" id="KW-0964">Secreted</keyword>
<accession>A0ABP8YLM2</accession>
<keyword evidence="10" id="KW-1185">Reference proteome</keyword>
<feature type="region of interest" description="Disordered" evidence="5">
    <location>
        <begin position="29"/>
        <end position="53"/>
    </location>
</feature>
<gene>
    <name evidence="9" type="ORF">GCM10023216_24100</name>
</gene>
<keyword evidence="6" id="KW-0812">Transmembrane</keyword>
<keyword evidence="4" id="KW-0572">Peptidoglycan-anchor</keyword>
<dbReference type="Proteomes" id="UP001500956">
    <property type="component" value="Unassembled WGS sequence"/>
</dbReference>
<keyword evidence="6" id="KW-0472">Membrane</keyword>
<keyword evidence="1" id="KW-0134">Cell wall</keyword>
<feature type="compositionally biased region" description="Pro residues" evidence="5">
    <location>
        <begin position="179"/>
        <end position="194"/>
    </location>
</feature>
<comment type="caution">
    <text evidence="9">The sequence shown here is derived from an EMBL/GenBank/DDBJ whole genome shotgun (WGS) entry which is preliminary data.</text>
</comment>
<feature type="transmembrane region" description="Helical" evidence="6">
    <location>
        <begin position="213"/>
        <end position="234"/>
    </location>
</feature>